<dbReference type="InParanoid" id="D8M8N6"/>
<evidence type="ECO:0000313" key="4">
    <source>
        <dbReference type="Proteomes" id="UP000008312"/>
    </source>
</evidence>
<dbReference type="GO" id="GO:0042823">
    <property type="term" value="P:pyridoxal phosphate biosynthetic process"/>
    <property type="evidence" value="ECO:0007669"/>
    <property type="project" value="InterPro"/>
</dbReference>
<dbReference type="PANTHER" id="PTHR31559:SF0">
    <property type="entry name" value="PYRIDOXAL 5'-PHOSPHATE SYNTHASE SUBUNIT SNO1-RELATED"/>
    <property type="match status" value="1"/>
</dbReference>
<dbReference type="PANTHER" id="PTHR31559">
    <property type="entry name" value="PYRIDOXAL 5'-PHOSPHATE SYNTHASE SUBUNIT SNO"/>
    <property type="match status" value="1"/>
</dbReference>
<evidence type="ECO:0000256" key="1">
    <source>
        <dbReference type="ARBA" id="ARBA00022962"/>
    </source>
</evidence>
<accession>D8M8N6</accession>
<gene>
    <name evidence="3" type="ORF">GSBLH_T00004169001</name>
</gene>
<dbReference type="Proteomes" id="UP000008312">
    <property type="component" value="Unassembled WGS sequence"/>
</dbReference>
<organism evidence="3">
    <name type="scientific">Blastocystis hominis</name>
    <dbReference type="NCBI Taxonomy" id="12968"/>
    <lineage>
        <taxon>Eukaryota</taxon>
        <taxon>Sar</taxon>
        <taxon>Stramenopiles</taxon>
        <taxon>Bigyra</taxon>
        <taxon>Opalozoa</taxon>
        <taxon>Opalinata</taxon>
        <taxon>Blastocystidae</taxon>
        <taxon>Blastocystis</taxon>
    </lineage>
</organism>
<dbReference type="GeneID" id="24921206"/>
<dbReference type="AlphaFoldDB" id="D8M8N6"/>
<dbReference type="CDD" id="cd03144">
    <property type="entry name" value="GATase1_ScBLP_like"/>
    <property type="match status" value="1"/>
</dbReference>
<dbReference type="GO" id="GO:0005829">
    <property type="term" value="C:cytosol"/>
    <property type="evidence" value="ECO:0007669"/>
    <property type="project" value="TreeGrafter"/>
</dbReference>
<keyword evidence="1" id="KW-0315">Glutamine amidotransferase</keyword>
<dbReference type="InterPro" id="IPR019197">
    <property type="entry name" value="Biotin-prot_ligase_N"/>
</dbReference>
<dbReference type="RefSeq" id="XP_012898473.1">
    <property type="nucleotide sequence ID" value="XM_013043019.1"/>
</dbReference>
<evidence type="ECO:0000313" key="3">
    <source>
        <dbReference type="EMBL" id="CBK24425.2"/>
    </source>
</evidence>
<dbReference type="EMBL" id="FN668688">
    <property type="protein sequence ID" value="CBK24425.2"/>
    <property type="molecule type" value="Genomic_DNA"/>
</dbReference>
<dbReference type="SUPFAM" id="SSF52317">
    <property type="entry name" value="Class I glutamine amidotransferase-like"/>
    <property type="match status" value="1"/>
</dbReference>
<dbReference type="OrthoDB" id="10250105at2759"/>
<dbReference type="InterPro" id="IPR002161">
    <property type="entry name" value="PdxT/SNO"/>
</dbReference>
<dbReference type="InterPro" id="IPR029062">
    <property type="entry name" value="Class_I_gatase-like"/>
</dbReference>
<dbReference type="Pfam" id="PF09825">
    <property type="entry name" value="BPL_N"/>
    <property type="match status" value="1"/>
</dbReference>
<dbReference type="OMA" id="PASKQMC"/>
<dbReference type="GO" id="GO:0004359">
    <property type="term" value="F:glutaminase activity"/>
    <property type="evidence" value="ECO:0007669"/>
    <property type="project" value="InterPro"/>
</dbReference>
<proteinExistence type="predicted"/>
<protein>
    <recommendedName>
        <fullName evidence="2">Biotin-protein ligase N-terminal domain-containing protein</fullName>
    </recommendedName>
</protein>
<dbReference type="GO" id="GO:1903600">
    <property type="term" value="C:glutaminase complex"/>
    <property type="evidence" value="ECO:0007669"/>
    <property type="project" value="TreeGrafter"/>
</dbReference>
<dbReference type="GO" id="GO:0008614">
    <property type="term" value="P:pyridoxine metabolic process"/>
    <property type="evidence" value="ECO:0007669"/>
    <property type="project" value="TreeGrafter"/>
</dbReference>
<name>D8M8N6_BLAHO</name>
<feature type="domain" description="Biotin-protein ligase N-terminal" evidence="2">
    <location>
        <begin position="47"/>
        <end position="194"/>
    </location>
</feature>
<sequence>MFEHMYAGWGTQVGSLLKPDRFTPEWSVDSSTINAYALGEKDPRQRIFVYNDEGVSPASKQMCVHTLRSFSNPARYIVDTIDADELKEKDWEETAAMLVFPGGADKLYRVVGREGGNGSNLRIRAFIENGGNYLGICAGSYYGSKQVEFDINGPLEVNEEREMKLFKGRAIGPALKGFDYFTTKGQYALPFVFNEKNPVIEAHKRMSFRRERFFAKESAITREDLTLYAYALLDLG</sequence>
<keyword evidence="4" id="KW-1185">Reference proteome</keyword>
<evidence type="ECO:0000259" key="2">
    <source>
        <dbReference type="Pfam" id="PF09825"/>
    </source>
</evidence>
<reference evidence="3" key="1">
    <citation type="submission" date="2010-02" db="EMBL/GenBank/DDBJ databases">
        <title>Sequencing and annotation of the Blastocystis hominis genome.</title>
        <authorList>
            <person name="Wincker P."/>
        </authorList>
    </citation>
    <scope>NUCLEOTIDE SEQUENCE</scope>
    <source>
        <strain evidence="3">Singapore isolate B</strain>
    </source>
</reference>